<gene>
    <name evidence="1" type="ORF">HMPREF0971_00332</name>
</gene>
<dbReference type="HOGENOM" id="CLU_3203571_0_0_10"/>
<dbReference type="EMBL" id="ACUZ02000003">
    <property type="protein sequence ID" value="EFB33569.1"/>
    <property type="molecule type" value="Genomic_DNA"/>
</dbReference>
<dbReference type="Proteomes" id="UP000004079">
    <property type="component" value="Unassembled WGS sequence"/>
</dbReference>
<dbReference type="AlphaFoldDB" id="D1QMP9"/>
<proteinExistence type="predicted"/>
<protein>
    <submittedName>
        <fullName evidence="1">Uncharacterized protein</fullName>
    </submittedName>
</protein>
<accession>D1QMP9</accession>
<evidence type="ECO:0000313" key="2">
    <source>
        <dbReference type="Proteomes" id="UP000004079"/>
    </source>
</evidence>
<name>D1QMP9_9BACT</name>
<organism evidence="1 2">
    <name type="scientific">Segatella oris F0302</name>
    <dbReference type="NCBI Taxonomy" id="649760"/>
    <lineage>
        <taxon>Bacteria</taxon>
        <taxon>Pseudomonadati</taxon>
        <taxon>Bacteroidota</taxon>
        <taxon>Bacteroidia</taxon>
        <taxon>Bacteroidales</taxon>
        <taxon>Prevotellaceae</taxon>
        <taxon>Segatella</taxon>
    </lineage>
</organism>
<evidence type="ECO:0000313" key="1">
    <source>
        <dbReference type="EMBL" id="EFB33569.1"/>
    </source>
</evidence>
<sequence length="45" mass="4878">MQGIAGQACNLAVGEHASAWNLTDNIDDFMSEKFGIEVRHGAKML</sequence>
<reference evidence="1 2" key="1">
    <citation type="submission" date="2009-11" db="EMBL/GenBank/DDBJ databases">
        <authorList>
            <person name="Weinstock G."/>
            <person name="Sodergren E."/>
            <person name="Clifton S."/>
            <person name="Fulton L."/>
            <person name="Fulton B."/>
            <person name="Courtney L."/>
            <person name="Fronick C."/>
            <person name="Harrison M."/>
            <person name="Strong C."/>
            <person name="Farmer C."/>
            <person name="Delahaunty K."/>
            <person name="Markovic C."/>
            <person name="Hall O."/>
            <person name="Minx P."/>
            <person name="Tomlinson C."/>
            <person name="Mitreva M."/>
            <person name="Nelson J."/>
            <person name="Hou S."/>
            <person name="Wollam A."/>
            <person name="Pepin K.H."/>
            <person name="Johnson M."/>
            <person name="Bhonagiri V."/>
            <person name="Nash W.E."/>
            <person name="Warren W."/>
            <person name="Chinwalla A."/>
            <person name="Mardis E.R."/>
            <person name="Wilson R.K."/>
        </authorList>
    </citation>
    <scope>NUCLEOTIDE SEQUENCE [LARGE SCALE GENOMIC DNA]</scope>
    <source>
        <strain evidence="1 2">F0302</strain>
    </source>
</reference>
<comment type="caution">
    <text evidence="1">The sequence shown here is derived from an EMBL/GenBank/DDBJ whole genome shotgun (WGS) entry which is preliminary data.</text>
</comment>